<dbReference type="HOGENOM" id="CLU_410349_0_0_0"/>
<protein>
    <recommendedName>
        <fullName evidence="1">non-specific serine/threonine protein kinase</fullName>
        <ecNumber evidence="1">2.7.11.1</ecNumber>
    </recommendedName>
</protein>
<dbReference type="KEGG" id="dgo:DGo_CA0406"/>
<keyword evidence="10" id="KW-0472">Membrane</keyword>
<name>H8GVF6_DEIGI</name>
<dbReference type="PROSITE" id="PS50011">
    <property type="entry name" value="PROTEIN_KINASE_DOM"/>
    <property type="match status" value="1"/>
</dbReference>
<evidence type="ECO:0000256" key="3">
    <source>
        <dbReference type="ARBA" id="ARBA00022679"/>
    </source>
</evidence>
<dbReference type="CDD" id="cd14014">
    <property type="entry name" value="STKc_PknB_like"/>
    <property type="match status" value="1"/>
</dbReference>
<dbReference type="OrthoDB" id="9788659at2"/>
<evidence type="ECO:0000313" key="12">
    <source>
        <dbReference type="EMBL" id="AFD24333.1"/>
    </source>
</evidence>
<keyword evidence="6 12" id="KW-0418">Kinase</keyword>
<dbReference type="SUPFAM" id="SSF56112">
    <property type="entry name" value="Protein kinase-like (PK-like)"/>
    <property type="match status" value="1"/>
</dbReference>
<dbReference type="Gene3D" id="2.120.10.30">
    <property type="entry name" value="TolB, C-terminal domain"/>
    <property type="match status" value="1"/>
</dbReference>
<feature type="domain" description="Protein kinase" evidence="11">
    <location>
        <begin position="109"/>
        <end position="381"/>
    </location>
</feature>
<dbReference type="InterPro" id="IPR011042">
    <property type="entry name" value="6-blade_b-propeller_TolB-like"/>
</dbReference>
<keyword evidence="10" id="KW-1133">Transmembrane helix</keyword>
<dbReference type="Gene3D" id="3.30.200.20">
    <property type="entry name" value="Phosphorylase Kinase, domain 1"/>
    <property type="match status" value="1"/>
</dbReference>
<sequence>MSERALSAVLAVTGAVLVLFLAAVNLGATQGDLLARLARTQGLLVVVVTLLGGAAFTLGAPQLPRLRTGGLRLLERARPVRVQRTAKPVAATPRAPTHLTVSDLHFQEYEVLDRVGVGGMGSVYRARRKNDGKVVALKVPQEKYLADAKFVKRFYREAEVLKRFSHPNIVRVYDYRMQDPEHYIAMEFLDGQSLEALLEERELGFGESVQILRALADALRHIHMQNVVHRDIKPANVMVTQGALSGGQLRDGGVKLMDFGIAVGKVLTRLTMTGARVGTPIYMAPEQAKGNRVDARSDVYSLGLLAYEMVTGQTAFRGSYEAVVHQQVFESPKPPKQVRLDVPGKFSDLVLDMIEKDPAGRPTLDEVIARIDAGVLSDETFDDPVALAISIQERHGTLRLLDLHGKLRLSLRDQSSGEAGLPGAPGAIVGDRQGHLYIALVDLRQGKGGPLIRKLDAQGREVLAFGSYGLAEGELLRPVGLAMIGPELYVLDAESCAVSVFTAQGKFVRRFGGRGSGMGRFAQPAAIAASPAGEIYVLDHGSCEVQRFSAQGEYLSRYAFRLDRGSEGLRPLEGLSVDAAGNVYIVDSVARKLRRVGADGSSGTAFALETLVGEPADATWLLQVSEQGQIYAVRQGGQVLRTYSPAGDLLTSRDMYAPVMAMALLERPRVGSHA</sequence>
<keyword evidence="13" id="KW-1185">Reference proteome</keyword>
<keyword evidence="3" id="KW-0808">Transferase</keyword>
<dbReference type="Gene3D" id="1.10.510.10">
    <property type="entry name" value="Transferase(Phosphotransferase) domain 1"/>
    <property type="match status" value="1"/>
</dbReference>
<evidence type="ECO:0000256" key="1">
    <source>
        <dbReference type="ARBA" id="ARBA00012513"/>
    </source>
</evidence>
<evidence type="ECO:0000256" key="6">
    <source>
        <dbReference type="ARBA" id="ARBA00022777"/>
    </source>
</evidence>
<dbReference type="RefSeq" id="WP_014683816.1">
    <property type="nucleotide sequence ID" value="NC_017790.1"/>
</dbReference>
<keyword evidence="7 9" id="KW-0067">ATP-binding</keyword>
<dbReference type="SMART" id="SM00220">
    <property type="entry name" value="S_TKc"/>
    <property type="match status" value="1"/>
</dbReference>
<dbReference type="InterPro" id="IPR017441">
    <property type="entry name" value="Protein_kinase_ATP_BS"/>
</dbReference>
<dbReference type="SUPFAM" id="SSF101898">
    <property type="entry name" value="NHL repeat"/>
    <property type="match status" value="1"/>
</dbReference>
<evidence type="ECO:0000256" key="8">
    <source>
        <dbReference type="PROSITE-ProRule" id="PRU00504"/>
    </source>
</evidence>
<dbReference type="PROSITE" id="PS00107">
    <property type="entry name" value="PROTEIN_KINASE_ATP"/>
    <property type="match status" value="1"/>
</dbReference>
<dbReference type="PROSITE" id="PS00108">
    <property type="entry name" value="PROTEIN_KINASE_ST"/>
    <property type="match status" value="1"/>
</dbReference>
<dbReference type="InterPro" id="IPR008271">
    <property type="entry name" value="Ser/Thr_kinase_AS"/>
</dbReference>
<dbReference type="Proteomes" id="UP000007575">
    <property type="component" value="Chromosome"/>
</dbReference>
<evidence type="ECO:0000256" key="9">
    <source>
        <dbReference type="PROSITE-ProRule" id="PRU10141"/>
    </source>
</evidence>
<evidence type="ECO:0000256" key="5">
    <source>
        <dbReference type="ARBA" id="ARBA00022741"/>
    </source>
</evidence>
<dbReference type="PANTHER" id="PTHR43289">
    <property type="entry name" value="MITOGEN-ACTIVATED PROTEIN KINASE KINASE KINASE 20-RELATED"/>
    <property type="match status" value="1"/>
</dbReference>
<keyword evidence="10" id="KW-0812">Transmembrane</keyword>
<evidence type="ECO:0000259" key="11">
    <source>
        <dbReference type="PROSITE" id="PS50011"/>
    </source>
</evidence>
<keyword evidence="5 9" id="KW-0547">Nucleotide-binding</keyword>
<dbReference type="EC" id="2.7.11.1" evidence="1"/>
<feature type="binding site" evidence="9">
    <location>
        <position position="138"/>
    </location>
    <ligand>
        <name>ATP</name>
        <dbReference type="ChEBI" id="CHEBI:30616"/>
    </ligand>
</feature>
<accession>H8GVF6</accession>
<dbReference type="Pfam" id="PF17170">
    <property type="entry name" value="DUF5128"/>
    <property type="match status" value="1"/>
</dbReference>
<dbReference type="PATRIC" id="fig|745776.4.peg.416"/>
<dbReference type="FunFam" id="1.10.510.10:FF:000021">
    <property type="entry name" value="Serine/threonine protein kinase"/>
    <property type="match status" value="1"/>
</dbReference>
<dbReference type="PANTHER" id="PTHR43289:SF6">
    <property type="entry name" value="SERINE_THREONINE-PROTEIN KINASE NEKL-3"/>
    <property type="match status" value="1"/>
</dbReference>
<reference evidence="12 13" key="1">
    <citation type="journal article" date="2012" name="PLoS ONE">
        <title>Genome sequence and transcriptome analysis of the radioresistant bacterium Deinococcus gobiensis: insights into the extreme environmental adaptations.</title>
        <authorList>
            <person name="Yuan M."/>
            <person name="Chen M."/>
            <person name="Zhang W."/>
            <person name="Lu W."/>
            <person name="Wang J."/>
            <person name="Yang M."/>
            <person name="Zhao P."/>
            <person name="Tang R."/>
            <person name="Li X."/>
            <person name="Hao Y."/>
            <person name="Zhou Z."/>
            <person name="Zhan Y."/>
            <person name="Yu H."/>
            <person name="Teng C."/>
            <person name="Yan Y."/>
            <person name="Ping S."/>
            <person name="Wang Y."/>
            <person name="Lin M."/>
        </authorList>
    </citation>
    <scope>NUCLEOTIDE SEQUENCE [LARGE SCALE GENOMIC DNA]</scope>
    <source>
        <strain evidence="12 13">I-0</strain>
    </source>
</reference>
<keyword evidence="4" id="KW-0677">Repeat</keyword>
<proteinExistence type="predicted"/>
<dbReference type="GO" id="GO:0004674">
    <property type="term" value="F:protein serine/threonine kinase activity"/>
    <property type="evidence" value="ECO:0007669"/>
    <property type="project" value="UniProtKB-KW"/>
</dbReference>
<dbReference type="PROSITE" id="PS51125">
    <property type="entry name" value="NHL"/>
    <property type="match status" value="1"/>
</dbReference>
<dbReference type="CDD" id="cd05819">
    <property type="entry name" value="NHL"/>
    <property type="match status" value="1"/>
</dbReference>
<evidence type="ECO:0000256" key="2">
    <source>
        <dbReference type="ARBA" id="ARBA00022527"/>
    </source>
</evidence>
<dbReference type="EMBL" id="CP002191">
    <property type="protein sequence ID" value="AFD24333.1"/>
    <property type="molecule type" value="Genomic_DNA"/>
</dbReference>
<dbReference type="GO" id="GO:0005524">
    <property type="term" value="F:ATP binding"/>
    <property type="evidence" value="ECO:0007669"/>
    <property type="project" value="UniProtKB-UniRule"/>
</dbReference>
<dbReference type="InterPro" id="IPR001258">
    <property type="entry name" value="NHL_repeat"/>
</dbReference>
<evidence type="ECO:0000256" key="10">
    <source>
        <dbReference type="SAM" id="Phobius"/>
    </source>
</evidence>
<feature type="repeat" description="NHL" evidence="8">
    <location>
        <begin position="508"/>
        <end position="551"/>
    </location>
</feature>
<gene>
    <name evidence="12" type="ordered locus">DGo_CA0406</name>
</gene>
<evidence type="ECO:0000256" key="7">
    <source>
        <dbReference type="ARBA" id="ARBA00022840"/>
    </source>
</evidence>
<dbReference type="InterPro" id="IPR000719">
    <property type="entry name" value="Prot_kinase_dom"/>
</dbReference>
<feature type="transmembrane region" description="Helical" evidence="10">
    <location>
        <begin position="43"/>
        <end position="63"/>
    </location>
</feature>
<dbReference type="eggNOG" id="COG3391">
    <property type="taxonomic scope" value="Bacteria"/>
</dbReference>
<dbReference type="AlphaFoldDB" id="H8GVF6"/>
<dbReference type="Pfam" id="PF00069">
    <property type="entry name" value="Pkinase"/>
    <property type="match status" value="1"/>
</dbReference>
<organism evidence="12 13">
    <name type="scientific">Deinococcus gobiensis (strain DSM 21396 / JCM 16679 / CGMCC 1.7299 / I-0)</name>
    <dbReference type="NCBI Taxonomy" id="745776"/>
    <lineage>
        <taxon>Bacteria</taxon>
        <taxon>Thermotogati</taxon>
        <taxon>Deinococcota</taxon>
        <taxon>Deinococci</taxon>
        <taxon>Deinococcales</taxon>
        <taxon>Deinococcaceae</taxon>
        <taxon>Deinococcus</taxon>
    </lineage>
</organism>
<dbReference type="InterPro" id="IPR011009">
    <property type="entry name" value="Kinase-like_dom_sf"/>
</dbReference>
<dbReference type="STRING" id="745776.DGo_CA0406"/>
<evidence type="ECO:0000313" key="13">
    <source>
        <dbReference type="Proteomes" id="UP000007575"/>
    </source>
</evidence>
<dbReference type="eggNOG" id="COG0515">
    <property type="taxonomic scope" value="Bacteria"/>
</dbReference>
<evidence type="ECO:0000256" key="4">
    <source>
        <dbReference type="ARBA" id="ARBA00022737"/>
    </source>
</evidence>
<keyword evidence="2 12" id="KW-0723">Serine/threonine-protein kinase</keyword>